<dbReference type="SUPFAM" id="SSF53807">
    <property type="entry name" value="Helical backbone' metal receptor"/>
    <property type="match status" value="1"/>
</dbReference>
<comment type="caution">
    <text evidence="8">The sequence shown here is derived from an EMBL/GenBank/DDBJ whole genome shotgun (WGS) entry which is preliminary data.</text>
</comment>
<proteinExistence type="inferred from homology"/>
<evidence type="ECO:0000256" key="5">
    <source>
        <dbReference type="SAM" id="MobiDB-lite"/>
    </source>
</evidence>
<feature type="region of interest" description="Disordered" evidence="5">
    <location>
        <begin position="24"/>
        <end position="46"/>
    </location>
</feature>
<keyword evidence="3" id="KW-0813">Transport</keyword>
<dbReference type="Gene3D" id="3.40.50.1980">
    <property type="entry name" value="Nitrogenase molybdenum iron protein domain"/>
    <property type="match status" value="2"/>
</dbReference>
<sequence>MKKLHSLALIGLPLALALSACGTSETTDDAKSGDNAGGPVSITDSRGEKIELDSPATRVVSLEWMQTEALVSLGVMPVAHADGDAYNTWVANAQVDDSVKDVGKRAEPSFTEIMKADPELVIADSTSPEAIVKQLEDKDVPVLVLDTADGTRQLDLMKENVKTIAEAVGKTDKADKIIGDLDASLDAGKKAIAESDAAGAKFAMADGWAEGATVTIRLFGEGSLMSDLAEGLGLKNAWTGEVDKEWGLGTTDPEGLTKLGDDVRFFYNSPVEAEDVFGDELAKNPIWNKLEFVTSDHLYPLEKGVWTFGGPVSAQEFVDQVVADLTK</sequence>
<feature type="domain" description="Fe/B12 periplasmic-binding" evidence="7">
    <location>
        <begin position="58"/>
        <end position="327"/>
    </location>
</feature>
<reference evidence="8 9" key="1">
    <citation type="submission" date="2020-07" db="EMBL/GenBank/DDBJ databases">
        <title>Sequencing the genomes of 1000 actinobacteria strains.</title>
        <authorList>
            <person name="Klenk H.-P."/>
        </authorList>
    </citation>
    <scope>NUCLEOTIDE SEQUENCE [LARGE SCALE GENOMIC DNA]</scope>
    <source>
        <strain evidence="8 9">DSM 23819</strain>
    </source>
</reference>
<keyword evidence="4 6" id="KW-0732">Signal</keyword>
<evidence type="ECO:0000313" key="9">
    <source>
        <dbReference type="Proteomes" id="UP000540656"/>
    </source>
</evidence>
<dbReference type="PROSITE" id="PS50983">
    <property type="entry name" value="FE_B12_PBP"/>
    <property type="match status" value="1"/>
</dbReference>
<dbReference type="RefSeq" id="WP_218855476.1">
    <property type="nucleotide sequence ID" value="NZ_JACCAA010000001.1"/>
</dbReference>
<dbReference type="GO" id="GO:1901678">
    <property type="term" value="P:iron coordination entity transport"/>
    <property type="evidence" value="ECO:0007669"/>
    <property type="project" value="UniProtKB-ARBA"/>
</dbReference>
<dbReference type="PANTHER" id="PTHR30532">
    <property type="entry name" value="IRON III DICITRATE-BINDING PERIPLASMIC PROTEIN"/>
    <property type="match status" value="1"/>
</dbReference>
<name>A0A7Y9S333_9ACTN</name>
<dbReference type="GO" id="GO:0030288">
    <property type="term" value="C:outer membrane-bounded periplasmic space"/>
    <property type="evidence" value="ECO:0007669"/>
    <property type="project" value="TreeGrafter"/>
</dbReference>
<evidence type="ECO:0000256" key="3">
    <source>
        <dbReference type="ARBA" id="ARBA00022448"/>
    </source>
</evidence>
<organism evidence="8 9">
    <name type="scientific">Nocardioides daedukensis</name>
    <dbReference type="NCBI Taxonomy" id="634462"/>
    <lineage>
        <taxon>Bacteria</taxon>
        <taxon>Bacillati</taxon>
        <taxon>Actinomycetota</taxon>
        <taxon>Actinomycetes</taxon>
        <taxon>Propionibacteriales</taxon>
        <taxon>Nocardioidaceae</taxon>
        <taxon>Nocardioides</taxon>
    </lineage>
</organism>
<dbReference type="Proteomes" id="UP000540656">
    <property type="component" value="Unassembled WGS sequence"/>
</dbReference>
<evidence type="ECO:0000256" key="1">
    <source>
        <dbReference type="ARBA" id="ARBA00004196"/>
    </source>
</evidence>
<dbReference type="PANTHER" id="PTHR30532:SF1">
    <property type="entry name" value="IRON(3+)-HYDROXAMATE-BINDING PROTEIN FHUD"/>
    <property type="match status" value="1"/>
</dbReference>
<dbReference type="PROSITE" id="PS51257">
    <property type="entry name" value="PROKAR_LIPOPROTEIN"/>
    <property type="match status" value="1"/>
</dbReference>
<dbReference type="InterPro" id="IPR051313">
    <property type="entry name" value="Bact_iron-sidero_bind"/>
</dbReference>
<evidence type="ECO:0000259" key="7">
    <source>
        <dbReference type="PROSITE" id="PS50983"/>
    </source>
</evidence>
<keyword evidence="9" id="KW-1185">Reference proteome</keyword>
<evidence type="ECO:0000313" key="8">
    <source>
        <dbReference type="EMBL" id="NYG59213.1"/>
    </source>
</evidence>
<protein>
    <submittedName>
        <fullName evidence="8">Iron complex transport system substrate-binding protein</fullName>
    </submittedName>
</protein>
<feature type="signal peptide" evidence="6">
    <location>
        <begin position="1"/>
        <end position="22"/>
    </location>
</feature>
<dbReference type="InterPro" id="IPR002491">
    <property type="entry name" value="ABC_transptr_periplasmic_BD"/>
</dbReference>
<dbReference type="AlphaFoldDB" id="A0A7Y9S333"/>
<evidence type="ECO:0000256" key="4">
    <source>
        <dbReference type="ARBA" id="ARBA00022729"/>
    </source>
</evidence>
<evidence type="ECO:0000256" key="6">
    <source>
        <dbReference type="SAM" id="SignalP"/>
    </source>
</evidence>
<comment type="similarity">
    <text evidence="2">Belongs to the bacterial solute-binding protein 8 family.</text>
</comment>
<gene>
    <name evidence="8" type="ORF">BJ980_002136</name>
</gene>
<dbReference type="CDD" id="cd01146">
    <property type="entry name" value="FhuD"/>
    <property type="match status" value="1"/>
</dbReference>
<accession>A0A7Y9S333</accession>
<dbReference type="EMBL" id="JACCAA010000001">
    <property type="protein sequence ID" value="NYG59213.1"/>
    <property type="molecule type" value="Genomic_DNA"/>
</dbReference>
<evidence type="ECO:0000256" key="2">
    <source>
        <dbReference type="ARBA" id="ARBA00008814"/>
    </source>
</evidence>
<dbReference type="Pfam" id="PF01497">
    <property type="entry name" value="Peripla_BP_2"/>
    <property type="match status" value="1"/>
</dbReference>
<feature type="chain" id="PRO_5038393156" evidence="6">
    <location>
        <begin position="23"/>
        <end position="327"/>
    </location>
</feature>
<comment type="subcellular location">
    <subcellularLocation>
        <location evidence="1">Cell envelope</location>
    </subcellularLocation>
</comment>